<sequence length="282" mass="29719">MASSDITAMLETLRQQAEKNGPAWLRDQLGGISDSQGGAGTSSSRPQRRCRPPVRLSREASGKQRRTVSPSPRTPGSSSMGTGVNDSPEQGSCQGIWTAQRGKGAFQERDTDTSRAPRQDTGPRRLGGAPSARLERQEQANSLPGSDSDSSQDRTTRRSWLPSRPSNNTTEQGNARDETAGVSLPADRIAEAGRPDQRPETSQAVTGGEYTALPLIQSQRVVLAQSGTGGAQGLLLGLWETGKGGTPTLALVQGASSSRMEGQMTVIPGNPAPIEGMEQPGF</sequence>
<feature type="compositionally biased region" description="Polar residues" evidence="1">
    <location>
        <begin position="67"/>
        <end position="97"/>
    </location>
</feature>
<evidence type="ECO:0000313" key="2">
    <source>
        <dbReference type="EMBL" id="OCT72190.1"/>
    </source>
</evidence>
<gene>
    <name evidence="2" type="ORF">XELAEV_18035160mg</name>
</gene>
<name>A0A974CF88_XENLA</name>
<feature type="region of interest" description="Disordered" evidence="1">
    <location>
        <begin position="19"/>
        <end position="205"/>
    </location>
</feature>
<evidence type="ECO:0000313" key="3">
    <source>
        <dbReference type="Proteomes" id="UP000694892"/>
    </source>
</evidence>
<reference evidence="3" key="1">
    <citation type="journal article" date="2016" name="Nature">
        <title>Genome evolution in the allotetraploid frog Xenopus laevis.</title>
        <authorList>
            <person name="Session A.M."/>
            <person name="Uno Y."/>
            <person name="Kwon T."/>
            <person name="Chapman J.A."/>
            <person name="Toyoda A."/>
            <person name="Takahashi S."/>
            <person name="Fukui A."/>
            <person name="Hikosaka A."/>
            <person name="Suzuki A."/>
            <person name="Kondo M."/>
            <person name="van Heeringen S.J."/>
            <person name="Quigley I."/>
            <person name="Heinz S."/>
            <person name="Ogino H."/>
            <person name="Ochi H."/>
            <person name="Hellsten U."/>
            <person name="Lyons J.B."/>
            <person name="Simakov O."/>
            <person name="Putnam N."/>
            <person name="Stites J."/>
            <person name="Kuroki Y."/>
            <person name="Tanaka T."/>
            <person name="Michiue T."/>
            <person name="Watanabe M."/>
            <person name="Bogdanovic O."/>
            <person name="Lister R."/>
            <person name="Georgiou G."/>
            <person name="Paranjpe S.S."/>
            <person name="van Kruijsbergen I."/>
            <person name="Shu S."/>
            <person name="Carlson J."/>
            <person name="Kinoshita T."/>
            <person name="Ohta Y."/>
            <person name="Mawaribuchi S."/>
            <person name="Jenkins J."/>
            <person name="Grimwood J."/>
            <person name="Schmutz J."/>
            <person name="Mitros T."/>
            <person name="Mozaffari S.V."/>
            <person name="Suzuki Y."/>
            <person name="Haramoto Y."/>
            <person name="Yamamoto T.S."/>
            <person name="Takagi C."/>
            <person name="Heald R."/>
            <person name="Miller K."/>
            <person name="Haudenschild C."/>
            <person name="Kitzman J."/>
            <person name="Nakayama T."/>
            <person name="Izutsu Y."/>
            <person name="Robert J."/>
            <person name="Fortriede J."/>
            <person name="Burns K."/>
            <person name="Lotay V."/>
            <person name="Karimi K."/>
            <person name="Yasuoka Y."/>
            <person name="Dichmann D.S."/>
            <person name="Flajnik M.F."/>
            <person name="Houston D.W."/>
            <person name="Shendure J."/>
            <person name="DuPasquier L."/>
            <person name="Vize P.D."/>
            <person name="Zorn A.M."/>
            <person name="Ito M."/>
            <person name="Marcotte E.M."/>
            <person name="Wallingford J.B."/>
            <person name="Ito Y."/>
            <person name="Asashima M."/>
            <person name="Ueno N."/>
            <person name="Matsuda Y."/>
            <person name="Veenstra G.J."/>
            <person name="Fujiyama A."/>
            <person name="Harland R.M."/>
            <person name="Taira M."/>
            <person name="Rokhsar D.S."/>
        </authorList>
    </citation>
    <scope>NUCLEOTIDE SEQUENCE [LARGE SCALE GENOMIC DNA]</scope>
    <source>
        <strain evidence="3">J</strain>
    </source>
</reference>
<feature type="compositionally biased region" description="Basic and acidic residues" evidence="1">
    <location>
        <begin position="188"/>
        <end position="199"/>
    </location>
</feature>
<accession>A0A974CF88</accession>
<feature type="compositionally biased region" description="Polar residues" evidence="1">
    <location>
        <begin position="164"/>
        <end position="173"/>
    </location>
</feature>
<dbReference type="EMBL" id="CM004478">
    <property type="protein sequence ID" value="OCT72190.1"/>
    <property type="molecule type" value="Genomic_DNA"/>
</dbReference>
<dbReference type="AlphaFoldDB" id="A0A974CF88"/>
<feature type="compositionally biased region" description="Basic and acidic residues" evidence="1">
    <location>
        <begin position="106"/>
        <end position="123"/>
    </location>
</feature>
<organism evidence="2 3">
    <name type="scientific">Xenopus laevis</name>
    <name type="common">African clawed frog</name>
    <dbReference type="NCBI Taxonomy" id="8355"/>
    <lineage>
        <taxon>Eukaryota</taxon>
        <taxon>Metazoa</taxon>
        <taxon>Chordata</taxon>
        <taxon>Craniata</taxon>
        <taxon>Vertebrata</taxon>
        <taxon>Euteleostomi</taxon>
        <taxon>Amphibia</taxon>
        <taxon>Batrachia</taxon>
        <taxon>Anura</taxon>
        <taxon>Pipoidea</taxon>
        <taxon>Pipidae</taxon>
        <taxon>Xenopodinae</taxon>
        <taxon>Xenopus</taxon>
        <taxon>Xenopus</taxon>
    </lineage>
</organism>
<dbReference type="Proteomes" id="UP000694892">
    <property type="component" value="Chromosome 7L"/>
</dbReference>
<protein>
    <submittedName>
        <fullName evidence="2">Uncharacterized protein</fullName>
    </submittedName>
</protein>
<evidence type="ECO:0000256" key="1">
    <source>
        <dbReference type="SAM" id="MobiDB-lite"/>
    </source>
</evidence>
<proteinExistence type="predicted"/>